<evidence type="ECO:0000313" key="2">
    <source>
        <dbReference type="Proteomes" id="UP000774326"/>
    </source>
</evidence>
<sequence>MLSKLFRYAYDLTLHFITYPYYLITITIQSIRVSNKQASSRRSRELALRLIVPVLLISELGSPGTSMPIASPCNPGVLPNDWLVIVCISLRLVLILEPAVLSLSNWLEFCKELAADSSSSSSTSEANNLGLILPCFKSIFVTLTPPPPLPAPGVELPYPTTE</sequence>
<proteinExistence type="predicted"/>
<dbReference type="Proteomes" id="UP000774326">
    <property type="component" value="Unassembled WGS sequence"/>
</dbReference>
<evidence type="ECO:0000313" key="1">
    <source>
        <dbReference type="EMBL" id="KAH3687631.1"/>
    </source>
</evidence>
<dbReference type="AlphaFoldDB" id="A0A9P8TQN1"/>
<keyword evidence="2" id="KW-1185">Reference proteome</keyword>
<name>A0A9P8TQN1_WICPI</name>
<reference evidence="1" key="1">
    <citation type="journal article" date="2021" name="Open Biol.">
        <title>Shared evolutionary footprints suggest mitochondrial oxidative damage underlies multiple complex I losses in fungi.</title>
        <authorList>
            <person name="Schikora-Tamarit M.A."/>
            <person name="Marcet-Houben M."/>
            <person name="Nosek J."/>
            <person name="Gabaldon T."/>
        </authorList>
    </citation>
    <scope>NUCLEOTIDE SEQUENCE</scope>
    <source>
        <strain evidence="1">CBS2887</strain>
    </source>
</reference>
<accession>A0A9P8TQN1</accession>
<organism evidence="1 2">
    <name type="scientific">Wickerhamomyces pijperi</name>
    <name type="common">Yeast</name>
    <name type="synonym">Pichia pijperi</name>
    <dbReference type="NCBI Taxonomy" id="599730"/>
    <lineage>
        <taxon>Eukaryota</taxon>
        <taxon>Fungi</taxon>
        <taxon>Dikarya</taxon>
        <taxon>Ascomycota</taxon>
        <taxon>Saccharomycotina</taxon>
        <taxon>Saccharomycetes</taxon>
        <taxon>Phaffomycetales</taxon>
        <taxon>Wickerhamomycetaceae</taxon>
        <taxon>Wickerhamomyces</taxon>
    </lineage>
</organism>
<gene>
    <name evidence="1" type="ORF">WICPIJ_001384</name>
</gene>
<reference evidence="1" key="2">
    <citation type="submission" date="2021-01" db="EMBL/GenBank/DDBJ databases">
        <authorList>
            <person name="Schikora-Tamarit M.A."/>
        </authorList>
    </citation>
    <scope>NUCLEOTIDE SEQUENCE</scope>
    <source>
        <strain evidence="1">CBS2887</strain>
    </source>
</reference>
<comment type="caution">
    <text evidence="1">The sequence shown here is derived from an EMBL/GenBank/DDBJ whole genome shotgun (WGS) entry which is preliminary data.</text>
</comment>
<dbReference type="EMBL" id="JAEUBG010000709">
    <property type="protein sequence ID" value="KAH3687631.1"/>
    <property type="molecule type" value="Genomic_DNA"/>
</dbReference>
<protein>
    <submittedName>
        <fullName evidence="1">Uncharacterized protein</fullName>
    </submittedName>
</protein>